<dbReference type="Proteomes" id="UP001597251">
    <property type="component" value="Unassembled WGS sequence"/>
</dbReference>
<keyword evidence="3" id="KW-1185">Reference proteome</keyword>
<gene>
    <name evidence="2" type="ORF">ACFQ42_07935</name>
</gene>
<accession>A0ABW4BVU9</accession>
<evidence type="ECO:0000259" key="1">
    <source>
        <dbReference type="Pfam" id="PF13411"/>
    </source>
</evidence>
<reference evidence="3" key="1">
    <citation type="journal article" date="2019" name="Int. J. Syst. Evol. Microbiol.">
        <title>The Global Catalogue of Microorganisms (GCM) 10K type strain sequencing project: providing services to taxonomists for standard genome sequencing and annotation.</title>
        <authorList>
            <consortium name="The Broad Institute Genomics Platform"/>
            <consortium name="The Broad Institute Genome Sequencing Center for Infectious Disease"/>
            <person name="Wu L."/>
            <person name="Ma J."/>
        </authorList>
    </citation>
    <scope>NUCLEOTIDE SEQUENCE [LARGE SCALE GENOMIC DNA]</scope>
    <source>
        <strain evidence="3">CCM 8936</strain>
    </source>
</reference>
<comment type="caution">
    <text evidence="2">The sequence shown here is derived from an EMBL/GenBank/DDBJ whole genome shotgun (WGS) entry which is preliminary data.</text>
</comment>
<evidence type="ECO:0000313" key="3">
    <source>
        <dbReference type="Proteomes" id="UP001597251"/>
    </source>
</evidence>
<evidence type="ECO:0000313" key="2">
    <source>
        <dbReference type="EMBL" id="MFD1418668.1"/>
    </source>
</evidence>
<protein>
    <submittedName>
        <fullName evidence="2">MerR family transcriptional regulator</fullName>
    </submittedName>
</protein>
<dbReference type="Gene3D" id="1.10.1660.10">
    <property type="match status" value="1"/>
</dbReference>
<name>A0ABW4BVU9_9LACO</name>
<dbReference type="Pfam" id="PF13411">
    <property type="entry name" value="MerR_1"/>
    <property type="match status" value="1"/>
</dbReference>
<dbReference type="SUPFAM" id="SSF46955">
    <property type="entry name" value="Putative DNA-binding domain"/>
    <property type="match status" value="1"/>
</dbReference>
<dbReference type="InterPro" id="IPR009061">
    <property type="entry name" value="DNA-bd_dom_put_sf"/>
</dbReference>
<dbReference type="RefSeq" id="WP_125676766.1">
    <property type="nucleotide sequence ID" value="NZ_JBHTOI010000044.1"/>
</dbReference>
<organism evidence="2 3">
    <name type="scientific">Companilactobacillus keshanensis</name>
    <dbReference type="NCBI Taxonomy" id="2486003"/>
    <lineage>
        <taxon>Bacteria</taxon>
        <taxon>Bacillati</taxon>
        <taxon>Bacillota</taxon>
        <taxon>Bacilli</taxon>
        <taxon>Lactobacillales</taxon>
        <taxon>Lactobacillaceae</taxon>
        <taxon>Companilactobacillus</taxon>
    </lineage>
</organism>
<feature type="domain" description="HTH merR-type" evidence="1">
    <location>
        <begin position="4"/>
        <end position="67"/>
    </location>
</feature>
<sequence length="114" mass="13487">MNKQEVNKKYGIPISMLLEYEKWQLCDSVKVIMGDWKYDEQDIDRLSMIMTLHDIGFDNETIRNYMRILVAEDNSANSMLLVIIQKQRNDKLSKIHLLENQLEKLDNLRGEIQA</sequence>
<proteinExistence type="predicted"/>
<dbReference type="EMBL" id="JBHTOI010000044">
    <property type="protein sequence ID" value="MFD1418668.1"/>
    <property type="molecule type" value="Genomic_DNA"/>
</dbReference>
<dbReference type="InterPro" id="IPR000551">
    <property type="entry name" value="MerR-type_HTH_dom"/>
</dbReference>